<feature type="compositionally biased region" description="Basic and acidic residues" evidence="1">
    <location>
        <begin position="22"/>
        <end position="34"/>
    </location>
</feature>
<evidence type="ECO:0000313" key="2">
    <source>
        <dbReference type="EMBL" id="CAK7938491.1"/>
    </source>
</evidence>
<proteinExistence type="predicted"/>
<sequence length="46" mass="5305">MIRMSGRMSNNWTFVACKAHGTRSEGDGKRRRENVTAAAQQRRLRL</sequence>
<organism evidence="2 3">
    <name type="scientific">Peronospora matthiolae</name>
    <dbReference type="NCBI Taxonomy" id="2874970"/>
    <lineage>
        <taxon>Eukaryota</taxon>
        <taxon>Sar</taxon>
        <taxon>Stramenopiles</taxon>
        <taxon>Oomycota</taxon>
        <taxon>Peronosporomycetes</taxon>
        <taxon>Peronosporales</taxon>
        <taxon>Peronosporaceae</taxon>
        <taxon>Peronospora</taxon>
    </lineage>
</organism>
<evidence type="ECO:0000313" key="3">
    <source>
        <dbReference type="Proteomes" id="UP001162060"/>
    </source>
</evidence>
<reference evidence="2" key="1">
    <citation type="submission" date="2024-01" db="EMBL/GenBank/DDBJ databases">
        <authorList>
            <person name="Webb A."/>
        </authorList>
    </citation>
    <scope>NUCLEOTIDE SEQUENCE</scope>
    <source>
        <strain evidence="2">Pm1</strain>
    </source>
</reference>
<name>A0AAV1UVN0_9STRA</name>
<dbReference type="Proteomes" id="UP001162060">
    <property type="component" value="Unassembled WGS sequence"/>
</dbReference>
<protein>
    <submittedName>
        <fullName evidence="2">Uncharacterized protein</fullName>
    </submittedName>
</protein>
<evidence type="ECO:0000256" key="1">
    <source>
        <dbReference type="SAM" id="MobiDB-lite"/>
    </source>
</evidence>
<dbReference type="EMBL" id="CAKLBY020000231">
    <property type="protein sequence ID" value="CAK7938491.1"/>
    <property type="molecule type" value="Genomic_DNA"/>
</dbReference>
<accession>A0AAV1UVN0</accession>
<dbReference type="AlphaFoldDB" id="A0AAV1UVN0"/>
<comment type="caution">
    <text evidence="2">The sequence shown here is derived from an EMBL/GenBank/DDBJ whole genome shotgun (WGS) entry which is preliminary data.</text>
</comment>
<gene>
    <name evidence="2" type="ORF">PM001_LOCUS23641</name>
</gene>
<feature type="region of interest" description="Disordered" evidence="1">
    <location>
        <begin position="20"/>
        <end position="46"/>
    </location>
</feature>